<dbReference type="Pfam" id="PF15238">
    <property type="entry name" value="TEADIR3"/>
    <property type="match status" value="1"/>
</dbReference>
<feature type="region of interest" description="Disordered" evidence="1">
    <location>
        <begin position="190"/>
        <end position="306"/>
    </location>
</feature>
<proteinExistence type="predicted"/>
<evidence type="ECO:0000256" key="1">
    <source>
        <dbReference type="SAM" id="MobiDB-lite"/>
    </source>
</evidence>
<feature type="region of interest" description="Disordered" evidence="1">
    <location>
        <begin position="333"/>
        <end position="374"/>
    </location>
</feature>
<feature type="compositionally biased region" description="Low complexity" evidence="1">
    <location>
        <begin position="244"/>
        <end position="255"/>
    </location>
</feature>
<dbReference type="AlphaFoldDB" id="A0AA88YHJ4"/>
<dbReference type="EMBL" id="VSWD01000004">
    <property type="protein sequence ID" value="KAK3105020.1"/>
    <property type="molecule type" value="Genomic_DNA"/>
</dbReference>
<keyword evidence="3" id="KW-1185">Reference proteome</keyword>
<gene>
    <name evidence="2" type="ORF">FSP39_015310</name>
</gene>
<evidence type="ECO:0000313" key="3">
    <source>
        <dbReference type="Proteomes" id="UP001186944"/>
    </source>
</evidence>
<organism evidence="2 3">
    <name type="scientific">Pinctada imbricata</name>
    <name type="common">Atlantic pearl-oyster</name>
    <name type="synonym">Pinctada martensii</name>
    <dbReference type="NCBI Taxonomy" id="66713"/>
    <lineage>
        <taxon>Eukaryota</taxon>
        <taxon>Metazoa</taxon>
        <taxon>Spiralia</taxon>
        <taxon>Lophotrochozoa</taxon>
        <taxon>Mollusca</taxon>
        <taxon>Bivalvia</taxon>
        <taxon>Autobranchia</taxon>
        <taxon>Pteriomorphia</taxon>
        <taxon>Pterioida</taxon>
        <taxon>Pterioidea</taxon>
        <taxon>Pteriidae</taxon>
        <taxon>Pinctada</taxon>
    </lineage>
</organism>
<comment type="caution">
    <text evidence="2">The sequence shown here is derived from an EMBL/GenBank/DDBJ whole genome shotgun (WGS) entry which is preliminary data.</text>
</comment>
<name>A0AA88YHJ4_PINIB</name>
<dbReference type="InterPro" id="IPR053819">
    <property type="entry name" value="TEADIR3_omega_loop"/>
</dbReference>
<evidence type="ECO:0000313" key="2">
    <source>
        <dbReference type="EMBL" id="KAK3105020.1"/>
    </source>
</evidence>
<sequence length="488" mass="53340">MATVPSLDLSLLPKAQGLKKIQHSGIITFTGNDDHPPIVTKQHTGAKKVPSYLSVFNNNEDEISLLPKSQNVKKVISSNILILNSESDVPTQKSQGGKKGYSCNTTSLVPIHDHEEEVGTCNTLSNKQHGGKRGHNISSNFNTSFEEDENCNFPAAHPKMTGGKKGAPQGLITVTDEGEIIPLGNVHNTLQQQGSKRGAPGPLVTTSDEEETDSLPPSPRSSVASSSSVHQHSVELDHDYENVASPGGSSTASGPVYIRPPGFKHHAQEIKKVKKKKTASFLDANNGLKRRAPTPPKMRQRKEPVPMRLRALPQSFWKQPNIPNPVSPANILPSLPPLGSKDTSEDITDVRPITPPEERERRNTKPPPTRQPERKVIVTGDTDLLLKHLFDRVVDDKKAPPQIKRGRPRKVTIPKGSNTKLVTGEDPYLVDAVTEKLFPQLSLEGRQSHGLTSLQLVTLREGDKTVTLPSLSIEQNYSQMLSELAMNI</sequence>
<accession>A0AA88YHJ4</accession>
<reference evidence="2" key="1">
    <citation type="submission" date="2019-08" db="EMBL/GenBank/DDBJ databases">
        <title>The improved chromosome-level genome for the pearl oyster Pinctada fucata martensii using PacBio sequencing and Hi-C.</title>
        <authorList>
            <person name="Zheng Z."/>
        </authorList>
    </citation>
    <scope>NUCLEOTIDE SEQUENCE</scope>
    <source>
        <strain evidence="2">ZZ-2019</strain>
        <tissue evidence="2">Adductor muscle</tissue>
    </source>
</reference>
<feature type="compositionally biased region" description="Basic and acidic residues" evidence="1">
    <location>
        <begin position="232"/>
        <end position="241"/>
    </location>
</feature>
<dbReference type="Proteomes" id="UP001186944">
    <property type="component" value="Unassembled WGS sequence"/>
</dbReference>
<protein>
    <submittedName>
        <fullName evidence="2">Uncharacterized protein</fullName>
    </submittedName>
</protein>
<feature type="compositionally biased region" description="Low complexity" evidence="1">
    <location>
        <begin position="220"/>
        <end position="231"/>
    </location>
</feature>